<feature type="non-terminal residue" evidence="3">
    <location>
        <position position="167"/>
    </location>
</feature>
<keyword evidence="2" id="KW-0560">Oxidoreductase</keyword>
<dbReference type="Pfam" id="PF00106">
    <property type="entry name" value="adh_short"/>
    <property type="match status" value="1"/>
</dbReference>
<dbReference type="PRINTS" id="PR00081">
    <property type="entry name" value="GDHRDH"/>
</dbReference>
<dbReference type="GO" id="GO:0016491">
    <property type="term" value="F:oxidoreductase activity"/>
    <property type="evidence" value="ECO:0007669"/>
    <property type="project" value="UniProtKB-KW"/>
</dbReference>
<dbReference type="PRINTS" id="PR00080">
    <property type="entry name" value="SDRFAMILY"/>
</dbReference>
<gene>
    <name evidence="3" type="ORF">METZ01_LOCUS475311</name>
</gene>
<reference evidence="3" key="1">
    <citation type="submission" date="2018-05" db="EMBL/GenBank/DDBJ databases">
        <authorList>
            <person name="Lanie J.A."/>
            <person name="Ng W.-L."/>
            <person name="Kazmierczak K.M."/>
            <person name="Andrzejewski T.M."/>
            <person name="Davidsen T.M."/>
            <person name="Wayne K.J."/>
            <person name="Tettelin H."/>
            <person name="Glass J.I."/>
            <person name="Rusch D."/>
            <person name="Podicherti R."/>
            <person name="Tsui H.-C.T."/>
            <person name="Winkler M.E."/>
        </authorList>
    </citation>
    <scope>NUCLEOTIDE SEQUENCE</scope>
</reference>
<dbReference type="PANTHER" id="PTHR44196">
    <property type="entry name" value="DEHYDROGENASE/REDUCTASE SDR FAMILY MEMBER 7B"/>
    <property type="match status" value="1"/>
</dbReference>
<dbReference type="EMBL" id="UINC01202584">
    <property type="protein sequence ID" value="SVE22457.1"/>
    <property type="molecule type" value="Genomic_DNA"/>
</dbReference>
<sequence length="167" mass="18628">MNRLEGKIALITGASRGIGPYIVRAFSREGALVIGIARNKEKLINLQKHIIEEGGKVRIIPFDLKETHKLKVLVQNLKKDNMNRIDILVNNAGIEKYTHYADNDYESIQSIITVNLLAPMELTRLILPEMLKRCQGNIINIASLAGRKGVAYNSIYSASKAGMIKWG</sequence>
<dbReference type="AlphaFoldDB" id="A0A383BQQ4"/>
<evidence type="ECO:0000256" key="1">
    <source>
        <dbReference type="ARBA" id="ARBA00006484"/>
    </source>
</evidence>
<name>A0A383BQQ4_9ZZZZ</name>
<dbReference type="GO" id="GO:0016020">
    <property type="term" value="C:membrane"/>
    <property type="evidence" value="ECO:0007669"/>
    <property type="project" value="TreeGrafter"/>
</dbReference>
<dbReference type="InterPro" id="IPR002347">
    <property type="entry name" value="SDR_fam"/>
</dbReference>
<dbReference type="Gene3D" id="3.40.50.720">
    <property type="entry name" value="NAD(P)-binding Rossmann-like Domain"/>
    <property type="match status" value="1"/>
</dbReference>
<proteinExistence type="inferred from homology"/>
<comment type="similarity">
    <text evidence="1">Belongs to the short-chain dehydrogenases/reductases (SDR) family.</text>
</comment>
<dbReference type="SUPFAM" id="SSF51735">
    <property type="entry name" value="NAD(P)-binding Rossmann-fold domains"/>
    <property type="match status" value="1"/>
</dbReference>
<organism evidence="3">
    <name type="scientific">marine metagenome</name>
    <dbReference type="NCBI Taxonomy" id="408172"/>
    <lineage>
        <taxon>unclassified sequences</taxon>
        <taxon>metagenomes</taxon>
        <taxon>ecological metagenomes</taxon>
    </lineage>
</organism>
<protein>
    <submittedName>
        <fullName evidence="3">Uncharacterized protein</fullName>
    </submittedName>
</protein>
<evidence type="ECO:0000256" key="2">
    <source>
        <dbReference type="ARBA" id="ARBA00023002"/>
    </source>
</evidence>
<dbReference type="InterPro" id="IPR036291">
    <property type="entry name" value="NAD(P)-bd_dom_sf"/>
</dbReference>
<dbReference type="PANTHER" id="PTHR44196:SF1">
    <property type="entry name" value="DEHYDROGENASE_REDUCTASE SDR FAMILY MEMBER 7B"/>
    <property type="match status" value="1"/>
</dbReference>
<accession>A0A383BQQ4</accession>
<evidence type="ECO:0000313" key="3">
    <source>
        <dbReference type="EMBL" id="SVE22457.1"/>
    </source>
</evidence>